<gene>
    <name evidence="10" type="ORF">HNR05_000503</name>
</gene>
<keyword evidence="2 8" id="KW-0812">Transmembrane</keyword>
<evidence type="ECO:0000256" key="6">
    <source>
        <dbReference type="ARBA" id="ARBA00023180"/>
    </source>
</evidence>
<accession>A0A7Z0J4T0</accession>
<keyword evidence="4 8" id="KW-1133">Transmembrane helix</keyword>
<evidence type="ECO:0000259" key="9">
    <source>
        <dbReference type="Pfam" id="PF05154"/>
    </source>
</evidence>
<protein>
    <recommendedName>
        <fullName evidence="9">TM2 domain-containing protein</fullName>
    </recommendedName>
</protein>
<evidence type="ECO:0000256" key="5">
    <source>
        <dbReference type="ARBA" id="ARBA00023136"/>
    </source>
</evidence>
<dbReference type="PANTHER" id="PTHR21016:SF7">
    <property type="entry name" value="TM2 DOMAIN-CONTAINING PROTEIN 3"/>
    <property type="match status" value="1"/>
</dbReference>
<feature type="region of interest" description="Disordered" evidence="7">
    <location>
        <begin position="171"/>
        <end position="192"/>
    </location>
</feature>
<evidence type="ECO:0000256" key="2">
    <source>
        <dbReference type="ARBA" id="ARBA00022692"/>
    </source>
</evidence>
<feature type="domain" description="TM2" evidence="9">
    <location>
        <begin position="52"/>
        <end position="100"/>
    </location>
</feature>
<feature type="transmembrane region" description="Helical" evidence="8">
    <location>
        <begin position="55"/>
        <end position="75"/>
    </location>
</feature>
<proteinExistence type="predicted"/>
<comment type="caution">
    <text evidence="10">The sequence shown here is derived from an EMBL/GenBank/DDBJ whole genome shotgun (WGS) entry which is preliminary data.</text>
</comment>
<evidence type="ECO:0000256" key="4">
    <source>
        <dbReference type="ARBA" id="ARBA00022989"/>
    </source>
</evidence>
<keyword evidence="6" id="KW-0325">Glycoprotein</keyword>
<name>A0A7Z0J4T0_9MICO</name>
<keyword evidence="3" id="KW-0732">Signal</keyword>
<dbReference type="Pfam" id="PF05154">
    <property type="entry name" value="TM2"/>
    <property type="match status" value="1"/>
</dbReference>
<comment type="subcellular location">
    <subcellularLocation>
        <location evidence="1">Membrane</location>
        <topology evidence="1">Multi-pass membrane protein</topology>
    </subcellularLocation>
</comment>
<reference evidence="10 11" key="1">
    <citation type="submission" date="2020-07" db="EMBL/GenBank/DDBJ databases">
        <title>Sequencing the genomes of 1000 actinobacteria strains.</title>
        <authorList>
            <person name="Klenk H.-P."/>
        </authorList>
    </citation>
    <scope>NUCLEOTIDE SEQUENCE [LARGE SCALE GENOMIC DNA]</scope>
    <source>
        <strain evidence="10 11">LI1</strain>
    </source>
</reference>
<keyword evidence="11" id="KW-1185">Reference proteome</keyword>
<dbReference type="InterPro" id="IPR050932">
    <property type="entry name" value="TM2D1-3-like"/>
</dbReference>
<dbReference type="EMBL" id="JACCFM010000001">
    <property type="protein sequence ID" value="NYJ18712.1"/>
    <property type="molecule type" value="Genomic_DNA"/>
</dbReference>
<evidence type="ECO:0000256" key="3">
    <source>
        <dbReference type="ARBA" id="ARBA00022729"/>
    </source>
</evidence>
<feature type="transmembrane region" description="Helical" evidence="8">
    <location>
        <begin position="124"/>
        <end position="142"/>
    </location>
</feature>
<feature type="transmembrane region" description="Helical" evidence="8">
    <location>
        <begin position="81"/>
        <end position="103"/>
    </location>
</feature>
<dbReference type="InterPro" id="IPR007829">
    <property type="entry name" value="TM2"/>
</dbReference>
<evidence type="ECO:0000256" key="7">
    <source>
        <dbReference type="SAM" id="MobiDB-lite"/>
    </source>
</evidence>
<dbReference type="PANTHER" id="PTHR21016">
    <property type="entry name" value="BETA-AMYLOID BINDING PROTEIN-RELATED"/>
    <property type="match status" value="1"/>
</dbReference>
<evidence type="ECO:0000256" key="1">
    <source>
        <dbReference type="ARBA" id="ARBA00004141"/>
    </source>
</evidence>
<evidence type="ECO:0000313" key="10">
    <source>
        <dbReference type="EMBL" id="NYJ18712.1"/>
    </source>
</evidence>
<evidence type="ECO:0000256" key="8">
    <source>
        <dbReference type="SAM" id="Phobius"/>
    </source>
</evidence>
<sequence>MTVLNTTPPPADVPASIPATQQEQTIPFNPPAYAPGAAASAPASVSAEPVSQKSFVTTWLLAWLVGGLGADRFYLGKIGTGVLKLVTFGGFGVWVLIDLILVLTGSQRDKQGLKLAGFDQHKKIAWIVTAAVIVLGAITGAVNGANASKSAVDGLNSGSAVVQQPVAEAPAPVVEKPAAEKPAEKPAPKANATQAWADKTFGTFAPVTQTGTGDNLITLPAGATAGIVTATYDGSANFALSVLDASNASTGELLVNTIGAYSGTTVYGFNALGDGTTIQVMADGNWSLTLSPISAAPSLAGAGAGDAVFLYNGKAGKLTATHDGSANFVVMEETGKAFNFGLLVNEIGAYSGTVPLSAGPSALSVKADGNWTLLAE</sequence>
<dbReference type="RefSeq" id="WP_179577582.1">
    <property type="nucleotide sequence ID" value="NZ_JACCFM010000001.1"/>
</dbReference>
<evidence type="ECO:0000313" key="11">
    <source>
        <dbReference type="Proteomes" id="UP000537260"/>
    </source>
</evidence>
<dbReference type="AlphaFoldDB" id="A0A7Z0J4T0"/>
<dbReference type="GO" id="GO:0016020">
    <property type="term" value="C:membrane"/>
    <property type="evidence" value="ECO:0007669"/>
    <property type="project" value="UniProtKB-SubCell"/>
</dbReference>
<organism evidence="10 11">
    <name type="scientific">Glaciibacter psychrotolerans</name>
    <dbReference type="NCBI Taxonomy" id="670054"/>
    <lineage>
        <taxon>Bacteria</taxon>
        <taxon>Bacillati</taxon>
        <taxon>Actinomycetota</taxon>
        <taxon>Actinomycetes</taxon>
        <taxon>Micrococcales</taxon>
        <taxon>Microbacteriaceae</taxon>
        <taxon>Glaciibacter</taxon>
    </lineage>
</organism>
<keyword evidence="5 8" id="KW-0472">Membrane</keyword>
<dbReference type="Proteomes" id="UP000537260">
    <property type="component" value="Unassembled WGS sequence"/>
</dbReference>
<feature type="compositionally biased region" description="Basic and acidic residues" evidence="7">
    <location>
        <begin position="177"/>
        <end position="187"/>
    </location>
</feature>